<keyword evidence="3" id="KW-1185">Reference proteome</keyword>
<reference evidence="2 3" key="1">
    <citation type="submission" date="2014-09" db="EMBL/GenBank/DDBJ databases">
        <authorList>
            <person name="Ellenberger Sabrina"/>
        </authorList>
    </citation>
    <scope>NUCLEOTIDE SEQUENCE [LARGE SCALE GENOMIC DNA]</scope>
    <source>
        <strain evidence="2 3">CBS 412.66</strain>
    </source>
</reference>
<accession>A0A0B7N6X1</accession>
<feature type="compositionally biased region" description="Basic residues" evidence="1">
    <location>
        <begin position="472"/>
        <end position="481"/>
    </location>
</feature>
<name>A0A0B7N6X1_9FUNG</name>
<dbReference type="STRING" id="35722.A0A0B7N6X1"/>
<feature type="region of interest" description="Disordered" evidence="1">
    <location>
        <begin position="106"/>
        <end position="130"/>
    </location>
</feature>
<feature type="region of interest" description="Disordered" evidence="1">
    <location>
        <begin position="386"/>
        <end position="407"/>
    </location>
</feature>
<feature type="region of interest" description="Disordered" evidence="1">
    <location>
        <begin position="458"/>
        <end position="496"/>
    </location>
</feature>
<feature type="compositionally biased region" description="Polar residues" evidence="1">
    <location>
        <begin position="106"/>
        <end position="116"/>
    </location>
</feature>
<dbReference type="Proteomes" id="UP000054107">
    <property type="component" value="Unassembled WGS sequence"/>
</dbReference>
<feature type="compositionally biased region" description="Basic residues" evidence="1">
    <location>
        <begin position="907"/>
        <end position="916"/>
    </location>
</feature>
<evidence type="ECO:0000313" key="3">
    <source>
        <dbReference type="Proteomes" id="UP000054107"/>
    </source>
</evidence>
<sequence length="1283" mass="145716">MNSQPIQYRQPAMNSFTSQNTGKESVFIYVNSNVARILIFGLATMELANNNSDNKARDPPSSDEDLFGDDEELLQALEAGGATWAAISGVQQAQDDNRHVDSIVETTGVNQSQVSKTADVGDPKSNASSVTDAMSISDHYDELPDSPDFSWDELPIFTRRRRLIPISSLIEATPSQPAATIDPLKRMQGDNEHLQIQHNELGMLDPDSRLDWPTLNDSNEAVVDYNQFTQKMNMLDLADKASSTTADNVVPSPTNKTENIETAARSLRKRRAIQLRPFSVEQARFKRFINRHNTKAKIKDAVPQQVADSQDTEFTVSSPQLRKRNAIQLRPFSVEQARLQRLINKSSMKGKITATVPKQVDDPQDTEFTLSNPQLVDDPTDKIQTSQMNSETTAVIKKKSTNKRTPLPSKVKICSRNRTITTESRADMVAVIDDTITNAHLEECFDCFYPIQDVLSNTTNSSSKPEMITFEKKRRSRKGKSPVRGGFSPPSSASASKKGLFKLDALPRSTFDFATSSSNASSIAVSGQDSYVAQQKLQEMNEEAAFNDSDYSMIKEKKDDKKADVEETEEMDVDSEEIVKRRYKMKKLAIFDSSDDEDQEIVHDNKEEQAPVKQEPHIATEAELDAIFEFPGAGPSSTIKPARKRLVRSPSEDDIVPVVPDRLEYREHKRQRFDIQDVLKKKKTLKSILPASFRKVYQKELVEEDKLRKTPKKLTKNATTSTTTTTTTTTIATAKQTKCSDNKPLADVFAAFLGSQSEDDSDEDPDDLQDAYYTLNDYVTRLDYPTPIPAQGNSGFGGSATTTNGLLDFFGETVKQARLNSSTNLSSIRTTKLQPHPTHGAVYPIEEASEYNRIARQYHGSSNSEQPTRTIEKSTAKAPRSSITIKPPPKSLKKPPIIATRDNAAPTKKRRKKVKRARDDIYVHAPSSYRACNDESGQAPDNDGRIKEREDTPSRMAFDDIYVGTRQYVRYATELLSAKRFNETINYKPVRIIYSLHQVISRVQHLHDYDLRRIAGLKDTVYLHHRLLTPLLSSEPDRKSAYKHLIGNYSPYLDLFDRHMLWKNITPKHQNLIAHLFYKVSADIEKILKLDFPDEDTELPGHDYFYTFVSICLTQWIPLHSYDDRIQLTEMFMRHIRYLGRLVPQLVDKRKEINLSWRPVVKLMVYILDWSCRLHHLGVHPIHWSVKQSTQGLIDILVFIGFDDIKPCSKEYLSEAWICLLQIMSVSSKARGFYFSKQTFVEQMTSSIKTKSRSSGVYEYEKRRTTRLWAESLDFIIEKYMMK</sequence>
<organism evidence="2 3">
    <name type="scientific">Parasitella parasitica</name>
    <dbReference type="NCBI Taxonomy" id="35722"/>
    <lineage>
        <taxon>Eukaryota</taxon>
        <taxon>Fungi</taxon>
        <taxon>Fungi incertae sedis</taxon>
        <taxon>Mucoromycota</taxon>
        <taxon>Mucoromycotina</taxon>
        <taxon>Mucoromycetes</taxon>
        <taxon>Mucorales</taxon>
        <taxon>Mucorineae</taxon>
        <taxon>Mucoraceae</taxon>
        <taxon>Parasitella</taxon>
    </lineage>
</organism>
<dbReference type="EMBL" id="LN731032">
    <property type="protein sequence ID" value="CEP14118.1"/>
    <property type="molecule type" value="Genomic_DNA"/>
</dbReference>
<proteinExistence type="predicted"/>
<protein>
    <submittedName>
        <fullName evidence="2">Uncharacterized protein</fullName>
    </submittedName>
</protein>
<evidence type="ECO:0000313" key="2">
    <source>
        <dbReference type="EMBL" id="CEP14118.1"/>
    </source>
</evidence>
<gene>
    <name evidence="2" type="primary">PARPA_08281.1 scaffold 32756</name>
</gene>
<feature type="region of interest" description="Disordered" evidence="1">
    <location>
        <begin position="858"/>
        <end position="948"/>
    </location>
</feature>
<dbReference type="OrthoDB" id="2282326at2759"/>
<feature type="compositionally biased region" description="Polar residues" evidence="1">
    <location>
        <begin position="859"/>
        <end position="869"/>
    </location>
</feature>
<evidence type="ECO:0000256" key="1">
    <source>
        <dbReference type="SAM" id="MobiDB-lite"/>
    </source>
</evidence>